<evidence type="ECO:0000313" key="7">
    <source>
        <dbReference type="Proteomes" id="UP001642540"/>
    </source>
</evidence>
<evidence type="ECO:0000256" key="2">
    <source>
        <dbReference type="ARBA" id="ARBA00022676"/>
    </source>
</evidence>
<dbReference type="InterPro" id="IPR050271">
    <property type="entry name" value="UDP-glycosyltransferase"/>
</dbReference>
<dbReference type="PANTHER" id="PTHR48043:SF159">
    <property type="entry name" value="EG:EG0003.4 PROTEIN-RELATED"/>
    <property type="match status" value="1"/>
</dbReference>
<keyword evidence="5" id="KW-1133">Transmembrane helix</keyword>
<dbReference type="EMBL" id="CAXLJM020000118">
    <property type="protein sequence ID" value="CAL8137642.1"/>
    <property type="molecule type" value="Genomic_DNA"/>
</dbReference>
<accession>A0ABP1RWY2</accession>
<reference evidence="6 7" key="1">
    <citation type="submission" date="2024-08" db="EMBL/GenBank/DDBJ databases">
        <authorList>
            <person name="Cucini C."/>
            <person name="Frati F."/>
        </authorList>
    </citation>
    <scope>NUCLEOTIDE SEQUENCE [LARGE SCALE GENOMIC DNA]</scope>
</reference>
<organism evidence="6 7">
    <name type="scientific">Orchesella dallaii</name>
    <dbReference type="NCBI Taxonomy" id="48710"/>
    <lineage>
        <taxon>Eukaryota</taxon>
        <taxon>Metazoa</taxon>
        <taxon>Ecdysozoa</taxon>
        <taxon>Arthropoda</taxon>
        <taxon>Hexapoda</taxon>
        <taxon>Collembola</taxon>
        <taxon>Entomobryomorpha</taxon>
        <taxon>Entomobryoidea</taxon>
        <taxon>Orchesellidae</taxon>
        <taxon>Orchesellinae</taxon>
        <taxon>Orchesella</taxon>
    </lineage>
</organism>
<evidence type="ECO:0000256" key="4">
    <source>
        <dbReference type="RuleBase" id="RU003718"/>
    </source>
</evidence>
<dbReference type="Gene3D" id="3.40.50.2000">
    <property type="entry name" value="Glycogen Phosphorylase B"/>
    <property type="match status" value="1"/>
</dbReference>
<feature type="transmembrane region" description="Helical" evidence="5">
    <location>
        <begin position="499"/>
        <end position="519"/>
    </location>
</feature>
<dbReference type="SUPFAM" id="SSF53756">
    <property type="entry name" value="UDP-Glycosyltransferase/glycogen phosphorylase"/>
    <property type="match status" value="1"/>
</dbReference>
<comment type="similarity">
    <text evidence="1 4">Belongs to the UDP-glycosyltransferase family.</text>
</comment>
<keyword evidence="3 4" id="KW-0808">Transferase</keyword>
<evidence type="ECO:0000256" key="1">
    <source>
        <dbReference type="ARBA" id="ARBA00009995"/>
    </source>
</evidence>
<comment type="caution">
    <text evidence="6">The sequence shown here is derived from an EMBL/GenBank/DDBJ whole genome shotgun (WGS) entry which is preliminary data.</text>
</comment>
<dbReference type="InterPro" id="IPR035595">
    <property type="entry name" value="UDP_glycos_trans_CS"/>
</dbReference>
<keyword evidence="2 4" id="KW-0328">Glycosyltransferase</keyword>
<evidence type="ECO:0000313" key="6">
    <source>
        <dbReference type="EMBL" id="CAL8137642.1"/>
    </source>
</evidence>
<protein>
    <recommendedName>
        <fullName evidence="8">UDP-glucuronosyltransferase</fullName>
    </recommendedName>
</protein>
<dbReference type="Pfam" id="PF00201">
    <property type="entry name" value="UDPGT"/>
    <property type="match status" value="1"/>
</dbReference>
<dbReference type="Proteomes" id="UP001642540">
    <property type="component" value="Unassembled WGS sequence"/>
</dbReference>
<dbReference type="CDD" id="cd03784">
    <property type="entry name" value="GT1_Gtf-like"/>
    <property type="match status" value="1"/>
</dbReference>
<keyword evidence="7" id="KW-1185">Reference proteome</keyword>
<sequence length="542" mass="62079">MFLCNFKTNSLLFAVTATSVLLITFMGRPVSTANILFYGIVGSYSQRISTWPLIEALADKGHNVTYISSYDAKDPNPKIYDYAPKKWKEAMGSWEDQMSFFEVRKNKQMISMWFDIPSLGLLACDSLYSDPEFMNWVNSSSFDLIVVDALMNECAYGLVHMYKSKTIIFATSTPMGWYYAFGFPDETASITECMFDFPAGKDMSFVQRFINGMSPIVWQIFREYWYFPKLEEITRNGLGLSKEELPSFSEIERSANLVMLTSHYSLDYARSLPPNVINVGGITALGKTKPLSKNFEDFINKGKEGFIYISFGTVAEFVNFDKSIQEEFIKSLWSFPNIQFIWKSTFDVDAELPNHVLMTKWAPQQSLLAHPKIRAFITHSGMGSTVEALQYAVPLISFPVLAEQDFNAHQVASRNAGIMLEILTLKQEELEHAISEILGNEKYRNAMKQLSSIFKDRPVSALENAVWWTEYILRHPDSNEFLRSPSIQQSWWVKRQVDVWLFAVVLLILLPSLLVYIIYKACKICIYLIGSITRVDKKNKLL</sequence>
<gene>
    <name evidence="6" type="ORF">ODALV1_LOCUS27013</name>
</gene>
<evidence type="ECO:0008006" key="8">
    <source>
        <dbReference type="Google" id="ProtNLM"/>
    </source>
</evidence>
<evidence type="ECO:0000256" key="5">
    <source>
        <dbReference type="SAM" id="Phobius"/>
    </source>
</evidence>
<dbReference type="PANTHER" id="PTHR48043">
    <property type="entry name" value="EG:EG0003.4 PROTEIN-RELATED"/>
    <property type="match status" value="1"/>
</dbReference>
<evidence type="ECO:0000256" key="3">
    <source>
        <dbReference type="ARBA" id="ARBA00022679"/>
    </source>
</evidence>
<dbReference type="InterPro" id="IPR002213">
    <property type="entry name" value="UDP_glucos_trans"/>
</dbReference>
<proteinExistence type="inferred from homology"/>
<keyword evidence="5" id="KW-0812">Transmembrane</keyword>
<dbReference type="PROSITE" id="PS00375">
    <property type="entry name" value="UDPGT"/>
    <property type="match status" value="1"/>
</dbReference>
<keyword evidence="5" id="KW-0472">Membrane</keyword>
<name>A0ABP1RWY2_9HEXA</name>